<keyword evidence="3" id="KW-1185">Reference proteome</keyword>
<organism evidence="2 3">
    <name type="scientific">Microseira wollei NIES-4236</name>
    <dbReference type="NCBI Taxonomy" id="2530354"/>
    <lineage>
        <taxon>Bacteria</taxon>
        <taxon>Bacillati</taxon>
        <taxon>Cyanobacteriota</taxon>
        <taxon>Cyanophyceae</taxon>
        <taxon>Oscillatoriophycideae</taxon>
        <taxon>Aerosakkonematales</taxon>
        <taxon>Aerosakkonemataceae</taxon>
        <taxon>Microseira</taxon>
    </lineage>
</organism>
<dbReference type="EMBL" id="BLAY01000061">
    <property type="protein sequence ID" value="GET39247.1"/>
    <property type="molecule type" value="Genomic_DNA"/>
</dbReference>
<feature type="region of interest" description="Disordered" evidence="1">
    <location>
        <begin position="1"/>
        <end position="29"/>
    </location>
</feature>
<dbReference type="AlphaFoldDB" id="A0AAV3XFV2"/>
<reference evidence="2" key="1">
    <citation type="submission" date="2019-10" db="EMBL/GenBank/DDBJ databases">
        <title>Draft genome sequece of Microseira wollei NIES-4236.</title>
        <authorList>
            <person name="Yamaguchi H."/>
            <person name="Suzuki S."/>
            <person name="Kawachi M."/>
        </authorList>
    </citation>
    <scope>NUCLEOTIDE SEQUENCE</scope>
    <source>
        <strain evidence="2">NIES-4236</strain>
    </source>
</reference>
<feature type="compositionally biased region" description="Low complexity" evidence="1">
    <location>
        <begin position="1"/>
        <end position="18"/>
    </location>
</feature>
<accession>A0AAV3XFV2</accession>
<evidence type="ECO:0000256" key="1">
    <source>
        <dbReference type="SAM" id="MobiDB-lite"/>
    </source>
</evidence>
<protein>
    <submittedName>
        <fullName evidence="2">Uncharacterized protein</fullName>
    </submittedName>
</protein>
<dbReference type="Proteomes" id="UP001050975">
    <property type="component" value="Unassembled WGS sequence"/>
</dbReference>
<comment type="caution">
    <text evidence="2">The sequence shown here is derived from an EMBL/GenBank/DDBJ whole genome shotgun (WGS) entry which is preliminary data.</text>
</comment>
<dbReference type="RefSeq" id="WP_226584416.1">
    <property type="nucleotide sequence ID" value="NZ_BLAY01000061.1"/>
</dbReference>
<sequence>MKQSFLPNPNLNLQLSLPAPTPDEPSPAREPLKHLLIGSPQAVRGEIKRLHVLGYAEVGAWSPLQPMANRREMMSILIKYIVLR</sequence>
<proteinExistence type="predicted"/>
<evidence type="ECO:0000313" key="2">
    <source>
        <dbReference type="EMBL" id="GET39247.1"/>
    </source>
</evidence>
<name>A0AAV3XFV2_9CYAN</name>
<evidence type="ECO:0000313" key="3">
    <source>
        <dbReference type="Proteomes" id="UP001050975"/>
    </source>
</evidence>
<gene>
    <name evidence="2" type="ORF">MiSe_40110</name>
</gene>